<name>A0ACC2V4V0_9TREE</name>
<organism evidence="1 2">
    <name type="scientific">Naganishia friedmannii</name>
    <dbReference type="NCBI Taxonomy" id="89922"/>
    <lineage>
        <taxon>Eukaryota</taxon>
        <taxon>Fungi</taxon>
        <taxon>Dikarya</taxon>
        <taxon>Basidiomycota</taxon>
        <taxon>Agaricomycotina</taxon>
        <taxon>Tremellomycetes</taxon>
        <taxon>Filobasidiales</taxon>
        <taxon>Filobasidiaceae</taxon>
        <taxon>Naganishia</taxon>
    </lineage>
</organism>
<gene>
    <name evidence="1" type="ORF">QFC21_006108</name>
</gene>
<dbReference type="Proteomes" id="UP001227268">
    <property type="component" value="Unassembled WGS sequence"/>
</dbReference>
<dbReference type="EMBL" id="JASBWT010000026">
    <property type="protein sequence ID" value="KAJ9094282.1"/>
    <property type="molecule type" value="Genomic_DNA"/>
</dbReference>
<protein>
    <submittedName>
        <fullName evidence="1">Uncharacterized protein</fullName>
    </submittedName>
</protein>
<proteinExistence type="predicted"/>
<comment type="caution">
    <text evidence="1">The sequence shown here is derived from an EMBL/GenBank/DDBJ whole genome shotgun (WGS) entry which is preliminary data.</text>
</comment>
<evidence type="ECO:0000313" key="2">
    <source>
        <dbReference type="Proteomes" id="UP001227268"/>
    </source>
</evidence>
<sequence length="266" mass="28833">MPSTSNHDIVKSLLLDPSSNGALSKLPESLTPSAPSDIERLTALTSFLAQISDSIALQRDTLTVTIDSNASADGIAAGKKEVNQEIPLVSETFIKQLLYDKIFCEMPQKRQGEIREDARKHIQQLCEDDPERDQKLTEVTRQMVDRLGGVDGMLNLFLPTPSAQDESEPSPAHSSTPQSHGEVQEKEKKQLEKRIAHLSLKAELILGVVIGGGFALVSIITLIVFLVSLLKDDNAVDAENQGDNRTVPASIPLQDLSLGEPGQPAP</sequence>
<reference evidence="1" key="1">
    <citation type="submission" date="2023-04" db="EMBL/GenBank/DDBJ databases">
        <title>Draft Genome sequencing of Naganishia species isolated from polar environments using Oxford Nanopore Technology.</title>
        <authorList>
            <person name="Leo P."/>
            <person name="Venkateswaran K."/>
        </authorList>
    </citation>
    <scope>NUCLEOTIDE SEQUENCE</scope>
    <source>
        <strain evidence="1">MNA-CCFEE 5423</strain>
    </source>
</reference>
<keyword evidence="2" id="KW-1185">Reference proteome</keyword>
<evidence type="ECO:0000313" key="1">
    <source>
        <dbReference type="EMBL" id="KAJ9094282.1"/>
    </source>
</evidence>
<accession>A0ACC2V4V0</accession>